<evidence type="ECO:0000313" key="5">
    <source>
        <dbReference type="Proteomes" id="UP000093080"/>
    </source>
</evidence>
<dbReference type="CDD" id="cd17775">
    <property type="entry name" value="CBS_pair_bact_arch"/>
    <property type="match status" value="1"/>
</dbReference>
<feature type="domain" description="CBS" evidence="3">
    <location>
        <begin position="72"/>
        <end position="129"/>
    </location>
</feature>
<dbReference type="InterPro" id="IPR051462">
    <property type="entry name" value="CBS_domain-containing"/>
</dbReference>
<evidence type="ECO:0000256" key="1">
    <source>
        <dbReference type="ARBA" id="ARBA00022737"/>
    </source>
</evidence>
<dbReference type="Proteomes" id="UP000093080">
    <property type="component" value="Unassembled WGS sequence"/>
</dbReference>
<dbReference type="PROSITE" id="PS51371">
    <property type="entry name" value="CBS"/>
    <property type="match status" value="2"/>
</dbReference>
<dbReference type="PANTHER" id="PTHR48108">
    <property type="entry name" value="CBS DOMAIN-CONTAINING PROTEIN CBSX2, CHLOROPLASTIC"/>
    <property type="match status" value="1"/>
</dbReference>
<evidence type="ECO:0000256" key="2">
    <source>
        <dbReference type="PROSITE-ProRule" id="PRU00703"/>
    </source>
</evidence>
<evidence type="ECO:0000259" key="3">
    <source>
        <dbReference type="PROSITE" id="PS51371"/>
    </source>
</evidence>
<gene>
    <name evidence="4" type="ORF">DBT_0468</name>
</gene>
<dbReference type="SUPFAM" id="SSF54631">
    <property type="entry name" value="CBS-domain pair"/>
    <property type="match status" value="1"/>
</dbReference>
<proteinExistence type="predicted"/>
<dbReference type="STRING" id="1156395.DBT_0468"/>
<dbReference type="Pfam" id="PF00571">
    <property type="entry name" value="CBS"/>
    <property type="match status" value="2"/>
</dbReference>
<dbReference type="OrthoDB" id="9802114at2"/>
<sequence length="144" mass="15991">MGVGEICNREVVIVAPEESVLTATRLMKNHSVGCLVVIKDERPVGILTDRDIAIRVVASSLNPEQTIVQEVMSSKLVKIREDQGIGDTIRLMRSASVRRIPVVSDKDDSLVGIITLDDLLDLIAEEMDELVKLIRRQQAQSFRV</sequence>
<evidence type="ECO:0000313" key="4">
    <source>
        <dbReference type="EMBL" id="OCC16006.1"/>
    </source>
</evidence>
<name>A0A1B9F7W7_9BACT</name>
<organism evidence="4 5">
    <name type="scientific">Dissulfuribacter thermophilus</name>
    <dbReference type="NCBI Taxonomy" id="1156395"/>
    <lineage>
        <taxon>Bacteria</taxon>
        <taxon>Pseudomonadati</taxon>
        <taxon>Thermodesulfobacteriota</taxon>
        <taxon>Dissulfuribacteria</taxon>
        <taxon>Dissulfuribacterales</taxon>
        <taxon>Dissulfuribacteraceae</taxon>
        <taxon>Dissulfuribacter</taxon>
    </lineage>
</organism>
<dbReference type="InterPro" id="IPR046342">
    <property type="entry name" value="CBS_dom_sf"/>
</dbReference>
<reference evidence="4 5" key="1">
    <citation type="submission" date="2016-06" db="EMBL/GenBank/DDBJ databases">
        <title>Respiratory ammonification of nitrate coupled to the oxidation of elemental sulfur in deep-sea autotrophic thermophilic bacteria.</title>
        <authorList>
            <person name="Slobodkina G.B."/>
            <person name="Mardanov A.V."/>
            <person name="Ravin N.V."/>
            <person name="Frolova A.A."/>
            <person name="Viryasiv M.B."/>
            <person name="Chernyh N.A."/>
            <person name="Bonch-Osmolovskaya E.A."/>
            <person name="Slobodkin A.I."/>
        </authorList>
    </citation>
    <scope>NUCLEOTIDE SEQUENCE [LARGE SCALE GENOMIC DNA]</scope>
    <source>
        <strain evidence="4 5">S69</strain>
    </source>
</reference>
<dbReference type="AlphaFoldDB" id="A0A1B9F7W7"/>
<keyword evidence="1" id="KW-0677">Repeat</keyword>
<feature type="domain" description="CBS" evidence="3">
    <location>
        <begin position="7"/>
        <end position="64"/>
    </location>
</feature>
<dbReference type="InterPro" id="IPR000644">
    <property type="entry name" value="CBS_dom"/>
</dbReference>
<keyword evidence="2" id="KW-0129">CBS domain</keyword>
<accession>A0A1B9F7W7</accession>
<keyword evidence="5" id="KW-1185">Reference proteome</keyword>
<dbReference type="EMBL" id="MAGO01000002">
    <property type="protein sequence ID" value="OCC16006.1"/>
    <property type="molecule type" value="Genomic_DNA"/>
</dbReference>
<comment type="caution">
    <text evidence="4">The sequence shown here is derived from an EMBL/GenBank/DDBJ whole genome shotgun (WGS) entry which is preliminary data.</text>
</comment>
<dbReference type="SMART" id="SM00116">
    <property type="entry name" value="CBS"/>
    <property type="match status" value="2"/>
</dbReference>
<dbReference type="Gene3D" id="3.10.580.10">
    <property type="entry name" value="CBS-domain"/>
    <property type="match status" value="1"/>
</dbReference>
<protein>
    <submittedName>
        <fullName evidence="4">Inosine-5'-monophosphate dehydrogenase</fullName>
    </submittedName>
</protein>
<dbReference type="PATRIC" id="fig|1156395.6.peg.475"/>
<dbReference type="PANTHER" id="PTHR48108:SF18">
    <property type="entry name" value="CBS DOMAIN-CONTAINING PROTEIN"/>
    <property type="match status" value="1"/>
</dbReference>